<dbReference type="Proteomes" id="UP000533598">
    <property type="component" value="Unassembled WGS sequence"/>
</dbReference>
<accession>A0A7W7CA97</accession>
<evidence type="ECO:0000313" key="6">
    <source>
        <dbReference type="Proteomes" id="UP000533598"/>
    </source>
</evidence>
<keyword evidence="2 5" id="KW-0238">DNA-binding</keyword>
<evidence type="ECO:0000256" key="3">
    <source>
        <dbReference type="ARBA" id="ARBA00023163"/>
    </source>
</evidence>
<dbReference type="InterPro" id="IPR000792">
    <property type="entry name" value="Tscrpt_reg_LuxR_C"/>
</dbReference>
<gene>
    <name evidence="5" type="ORF">HNR67_003544</name>
</gene>
<evidence type="ECO:0000256" key="1">
    <source>
        <dbReference type="ARBA" id="ARBA00023015"/>
    </source>
</evidence>
<dbReference type="Gene3D" id="3.40.50.2300">
    <property type="match status" value="1"/>
</dbReference>
<dbReference type="InterPro" id="IPR016032">
    <property type="entry name" value="Sig_transdc_resp-reg_C-effctor"/>
</dbReference>
<evidence type="ECO:0000259" key="4">
    <source>
        <dbReference type="PROSITE" id="PS50043"/>
    </source>
</evidence>
<keyword evidence="3" id="KW-0804">Transcription</keyword>
<dbReference type="RefSeq" id="WP_221489945.1">
    <property type="nucleotide sequence ID" value="NZ_BAAAUI010000035.1"/>
</dbReference>
<comment type="caution">
    <text evidence="5">The sequence shown here is derived from an EMBL/GenBank/DDBJ whole genome shotgun (WGS) entry which is preliminary data.</text>
</comment>
<name>A0A7W7CA97_9PSEU</name>
<evidence type="ECO:0000256" key="2">
    <source>
        <dbReference type="ARBA" id="ARBA00023125"/>
    </source>
</evidence>
<dbReference type="GO" id="GO:0006355">
    <property type="term" value="P:regulation of DNA-templated transcription"/>
    <property type="evidence" value="ECO:0007669"/>
    <property type="project" value="InterPro"/>
</dbReference>
<dbReference type="AlphaFoldDB" id="A0A7W7CA97"/>
<proteinExistence type="predicted"/>
<sequence>MGLSLSNEVVEGTSLKSVVPVSVGGNSAFLRAAEPRDRITVAVRVDDQLLAAEMIPQLALSPDLHLLAAGESAPADVVLVLGNSVTDELIDDLAAMADRAENFAQRVVLVAGPLRERHLSRIFGVGVVSILPRRDISARLVTRALIATRAGGAVLPEKLTRWLVDEARGFQSDLLAKQGLTSGGLTAREVEVLRLIAQGEDTAHIATQLSYSERTIKKIMQDLLSRLELRNRAHAVSYALRVGAI</sequence>
<feature type="domain" description="HTH luxR-type" evidence="4">
    <location>
        <begin position="178"/>
        <end position="243"/>
    </location>
</feature>
<dbReference type="EMBL" id="JACHMH010000001">
    <property type="protein sequence ID" value="MBB4677426.1"/>
    <property type="molecule type" value="Genomic_DNA"/>
</dbReference>
<dbReference type="PROSITE" id="PS50043">
    <property type="entry name" value="HTH_LUXR_2"/>
    <property type="match status" value="1"/>
</dbReference>
<dbReference type="SUPFAM" id="SSF46894">
    <property type="entry name" value="C-terminal effector domain of the bipartite response regulators"/>
    <property type="match status" value="1"/>
</dbReference>
<reference evidence="5 6" key="1">
    <citation type="submission" date="2020-08" db="EMBL/GenBank/DDBJ databases">
        <title>Sequencing the genomes of 1000 actinobacteria strains.</title>
        <authorList>
            <person name="Klenk H.-P."/>
        </authorList>
    </citation>
    <scope>NUCLEOTIDE SEQUENCE [LARGE SCALE GENOMIC DNA]</scope>
    <source>
        <strain evidence="5 6">DSM 44230</strain>
    </source>
</reference>
<dbReference type="GO" id="GO:0003677">
    <property type="term" value="F:DNA binding"/>
    <property type="evidence" value="ECO:0007669"/>
    <property type="project" value="UniProtKB-KW"/>
</dbReference>
<dbReference type="CDD" id="cd06170">
    <property type="entry name" value="LuxR_C_like"/>
    <property type="match status" value="1"/>
</dbReference>
<dbReference type="PANTHER" id="PTHR43214">
    <property type="entry name" value="TWO-COMPONENT RESPONSE REGULATOR"/>
    <property type="match status" value="1"/>
</dbReference>
<dbReference type="Pfam" id="PF00196">
    <property type="entry name" value="GerE"/>
    <property type="match status" value="1"/>
</dbReference>
<protein>
    <submittedName>
        <fullName evidence="5">DNA-binding NarL/FixJ family response regulator</fullName>
    </submittedName>
</protein>
<dbReference type="PANTHER" id="PTHR43214:SF24">
    <property type="entry name" value="TRANSCRIPTIONAL REGULATORY PROTEIN NARL-RELATED"/>
    <property type="match status" value="1"/>
</dbReference>
<evidence type="ECO:0000313" key="5">
    <source>
        <dbReference type="EMBL" id="MBB4677426.1"/>
    </source>
</evidence>
<dbReference type="InterPro" id="IPR039420">
    <property type="entry name" value="WalR-like"/>
</dbReference>
<keyword evidence="6" id="KW-1185">Reference proteome</keyword>
<keyword evidence="1" id="KW-0805">Transcription regulation</keyword>
<dbReference type="SMART" id="SM00421">
    <property type="entry name" value="HTH_LUXR"/>
    <property type="match status" value="1"/>
</dbReference>
<dbReference type="PRINTS" id="PR00038">
    <property type="entry name" value="HTHLUXR"/>
</dbReference>
<organism evidence="5 6">
    <name type="scientific">Crossiella cryophila</name>
    <dbReference type="NCBI Taxonomy" id="43355"/>
    <lineage>
        <taxon>Bacteria</taxon>
        <taxon>Bacillati</taxon>
        <taxon>Actinomycetota</taxon>
        <taxon>Actinomycetes</taxon>
        <taxon>Pseudonocardiales</taxon>
        <taxon>Pseudonocardiaceae</taxon>
        <taxon>Crossiella</taxon>
    </lineage>
</organism>